<dbReference type="Proteomes" id="UP001057233">
    <property type="component" value="Segment"/>
</dbReference>
<evidence type="ECO:0000259" key="2">
    <source>
        <dbReference type="Pfam" id="PF07728"/>
    </source>
</evidence>
<sequence length="681" mass="75032">MPTPNTKLHTGLQTGKFALDDTDSQYEVIVQDHSGTHTLPDAWGMMLELKSGGAHSYEVEEVRGFGGGGVTLKITVRGQENAENAFRAMKARDRLGDPQDLRDKARRNAPQKPGTVNFTPPPGATPSGPPQPSNYTGGSVAKNCHDCPALVPHQDHSAQRRLFGGVTGLAMCGQLGIPLSTRHSTGEQIESIMKEAPKICGRFGRDWSGELDDIPDPADRDALMFRFAIPFQGYLEKAKPLDINNPDDFKPPAAACPGCKNYIAPGVLQRAIGIPLGGCAAKGSLIATGTATRRATGCEYNVQDDRAGHLVDMSKMWLTQHLNGHVTIIDSEGDAVVPDTLEAPAEPTEIESDKEVTDADRAKGVRAWVKLTDPEDAERFVFMPVFDPDFFTPEERAKIPQTGDDEHPELYQDHLGLLYKAVVIWIRMNETPALNGVAGTGKTDFFRYVAWRMQLPFERVSITDSTELDELAGKMLFEQNETTFQYGRIPNAWGKPCVVVIDEPNVGSPAVWQFLRPLTDNSKQLVLDQNKGERIDRNEFCFMGMAFNPSWDVRNVGTHEISDADGRRLMHIAVPTPTKEIEKQILTRRCLADGYKITPATLKLIMGVSEDLRALAKNDTIPIQWGTAQNIKVARSTQWFSIKDCYRLAAADLLEPAACEQIMDAVNNHVSGKTKKQNSPF</sequence>
<feature type="region of interest" description="Disordered" evidence="1">
    <location>
        <begin position="91"/>
        <end position="139"/>
    </location>
</feature>
<dbReference type="InterPro" id="IPR027417">
    <property type="entry name" value="P-loop_NTPase"/>
</dbReference>
<feature type="compositionally biased region" description="Basic and acidic residues" evidence="1">
    <location>
        <begin position="91"/>
        <end position="103"/>
    </location>
</feature>
<accession>A0A9E7IEJ0</accession>
<gene>
    <name evidence="3" type="ORF">Mbo2_089</name>
</gene>
<dbReference type="Pfam" id="PF07728">
    <property type="entry name" value="AAA_5"/>
    <property type="match status" value="1"/>
</dbReference>
<dbReference type="Gene3D" id="3.40.50.300">
    <property type="entry name" value="P-loop containing nucleotide triphosphate hydrolases"/>
    <property type="match status" value="1"/>
</dbReference>
<feature type="compositionally biased region" description="Pro residues" evidence="1">
    <location>
        <begin position="119"/>
        <end position="132"/>
    </location>
</feature>
<evidence type="ECO:0000256" key="1">
    <source>
        <dbReference type="SAM" id="MobiDB-lite"/>
    </source>
</evidence>
<dbReference type="GO" id="GO:0005524">
    <property type="term" value="F:ATP binding"/>
    <property type="evidence" value="ECO:0007669"/>
    <property type="project" value="InterPro"/>
</dbReference>
<keyword evidence="4" id="KW-1185">Reference proteome</keyword>
<dbReference type="InterPro" id="IPR011704">
    <property type="entry name" value="ATPase_dyneun-rel_AAA"/>
</dbReference>
<organism evidence="3 4">
    <name type="scientific">Rhodococcus phage Mbo2</name>
    <dbReference type="NCBI Taxonomy" id="2936911"/>
    <lineage>
        <taxon>Viruses</taxon>
        <taxon>Duplodnaviria</taxon>
        <taxon>Heunggongvirae</taxon>
        <taxon>Uroviricota</taxon>
        <taxon>Caudoviricetes</taxon>
        <taxon>Caudoviricetes incertae sedis</taxon>
        <taxon>Mboduovirus</taxon>
        <taxon>Mboduovirus mbo2</taxon>
    </lineage>
</organism>
<dbReference type="PANTHER" id="PTHR42759">
    <property type="entry name" value="MOXR FAMILY PROTEIN"/>
    <property type="match status" value="1"/>
</dbReference>
<protein>
    <submittedName>
        <fullName evidence="3">AAA ATPase</fullName>
    </submittedName>
</protein>
<evidence type="ECO:0000313" key="3">
    <source>
        <dbReference type="EMBL" id="URG17459.1"/>
    </source>
</evidence>
<dbReference type="EMBL" id="ON191531">
    <property type="protein sequence ID" value="URG17459.1"/>
    <property type="molecule type" value="Genomic_DNA"/>
</dbReference>
<feature type="domain" description="ATPase dynein-related AAA" evidence="2">
    <location>
        <begin position="434"/>
        <end position="545"/>
    </location>
</feature>
<name>A0A9E7IEJ0_9CAUD</name>
<evidence type="ECO:0000313" key="4">
    <source>
        <dbReference type="Proteomes" id="UP001057233"/>
    </source>
</evidence>
<proteinExistence type="predicted"/>
<dbReference type="SUPFAM" id="SSF52540">
    <property type="entry name" value="P-loop containing nucleoside triphosphate hydrolases"/>
    <property type="match status" value="1"/>
</dbReference>
<dbReference type="InterPro" id="IPR050764">
    <property type="entry name" value="CbbQ/NirQ/NorQ/GpvN"/>
</dbReference>
<dbReference type="GO" id="GO:0016887">
    <property type="term" value="F:ATP hydrolysis activity"/>
    <property type="evidence" value="ECO:0007669"/>
    <property type="project" value="InterPro"/>
</dbReference>
<dbReference type="PANTHER" id="PTHR42759:SF1">
    <property type="entry name" value="MAGNESIUM-CHELATASE SUBUNIT CHLD"/>
    <property type="match status" value="1"/>
</dbReference>
<reference evidence="3" key="1">
    <citation type="submission" date="2022-04" db="EMBL/GenBank/DDBJ databases">
        <authorList>
            <person name="Hwangbo M."/>
            <person name="Wang B."/>
            <person name="Gill J.J."/>
            <person name="Chu K.-H."/>
            <person name="Young R."/>
        </authorList>
    </citation>
    <scope>NUCLEOTIDE SEQUENCE</scope>
</reference>